<evidence type="ECO:0000256" key="1">
    <source>
        <dbReference type="SAM" id="MobiDB-lite"/>
    </source>
</evidence>
<proteinExistence type="predicted"/>
<dbReference type="Proteomes" id="UP000887458">
    <property type="component" value="Unassembled WGS sequence"/>
</dbReference>
<feature type="region of interest" description="Disordered" evidence="1">
    <location>
        <begin position="41"/>
        <end position="74"/>
    </location>
</feature>
<reference evidence="2 3" key="1">
    <citation type="journal article" date="2018" name="J. Allergy Clin. Immunol.">
        <title>High-quality assembly of Dermatophagoides pteronyssinus genome and transcriptome reveals a wide range of novel allergens.</title>
        <authorList>
            <person name="Liu X.Y."/>
            <person name="Yang K.Y."/>
            <person name="Wang M.Q."/>
            <person name="Kwok J.S."/>
            <person name="Zeng X."/>
            <person name="Yang Z."/>
            <person name="Xiao X.J."/>
            <person name="Lau C.P."/>
            <person name="Li Y."/>
            <person name="Huang Z.M."/>
            <person name="Ba J.G."/>
            <person name="Yim A.K."/>
            <person name="Ouyang C.Y."/>
            <person name="Ngai S.M."/>
            <person name="Chan T.F."/>
            <person name="Leung E.L."/>
            <person name="Liu L."/>
            <person name="Liu Z.G."/>
            <person name="Tsui S.K."/>
        </authorList>
    </citation>
    <scope>NUCLEOTIDE SEQUENCE [LARGE SCALE GENOMIC DNA]</scope>
    <source>
        <strain evidence="2">Derp</strain>
    </source>
</reference>
<sequence>MNLMITYMIDGDGDSSRDASLGIDRCVINRIKRCAVLFESESNVDGSRISKNDERPPADDDDDGERDGGGGGGC</sequence>
<comment type="caution">
    <text evidence="2">The sequence shown here is derived from an EMBL/GenBank/DDBJ whole genome shotgun (WGS) entry which is preliminary data.</text>
</comment>
<accession>A0ABQ8JT96</accession>
<name>A0ABQ8JT96_DERPT</name>
<gene>
    <name evidence="2" type="ORF">DERP_005060</name>
</gene>
<feature type="compositionally biased region" description="Basic and acidic residues" evidence="1">
    <location>
        <begin position="48"/>
        <end position="58"/>
    </location>
</feature>
<dbReference type="EMBL" id="NJHN03000017">
    <property type="protein sequence ID" value="KAH9425841.1"/>
    <property type="molecule type" value="Genomic_DNA"/>
</dbReference>
<reference evidence="2 3" key="2">
    <citation type="journal article" date="2022" name="Mol. Biol. Evol.">
        <title>Comparative Genomics Reveals Insights into the Divergent Evolution of Astigmatic Mites and Household Pest Adaptations.</title>
        <authorList>
            <person name="Xiong Q."/>
            <person name="Wan A.T."/>
            <person name="Liu X."/>
            <person name="Fung C.S."/>
            <person name="Xiao X."/>
            <person name="Malainual N."/>
            <person name="Hou J."/>
            <person name="Wang L."/>
            <person name="Wang M."/>
            <person name="Yang K.Y."/>
            <person name="Cui Y."/>
            <person name="Leung E.L."/>
            <person name="Nong W."/>
            <person name="Shin S.K."/>
            <person name="Au S.W."/>
            <person name="Jeong K.Y."/>
            <person name="Chew F.T."/>
            <person name="Hui J.H."/>
            <person name="Leung T.F."/>
            <person name="Tungtrongchitr A."/>
            <person name="Zhong N."/>
            <person name="Liu Z."/>
            <person name="Tsui S.K."/>
        </authorList>
    </citation>
    <scope>NUCLEOTIDE SEQUENCE [LARGE SCALE GENOMIC DNA]</scope>
    <source>
        <strain evidence="2">Derp</strain>
    </source>
</reference>
<organism evidence="2 3">
    <name type="scientific">Dermatophagoides pteronyssinus</name>
    <name type="common">European house dust mite</name>
    <dbReference type="NCBI Taxonomy" id="6956"/>
    <lineage>
        <taxon>Eukaryota</taxon>
        <taxon>Metazoa</taxon>
        <taxon>Ecdysozoa</taxon>
        <taxon>Arthropoda</taxon>
        <taxon>Chelicerata</taxon>
        <taxon>Arachnida</taxon>
        <taxon>Acari</taxon>
        <taxon>Acariformes</taxon>
        <taxon>Sarcoptiformes</taxon>
        <taxon>Astigmata</taxon>
        <taxon>Psoroptidia</taxon>
        <taxon>Analgoidea</taxon>
        <taxon>Pyroglyphidae</taxon>
        <taxon>Dermatophagoidinae</taxon>
        <taxon>Dermatophagoides</taxon>
    </lineage>
</organism>
<keyword evidence="3" id="KW-1185">Reference proteome</keyword>
<evidence type="ECO:0000313" key="2">
    <source>
        <dbReference type="EMBL" id="KAH9425841.1"/>
    </source>
</evidence>
<protein>
    <submittedName>
        <fullName evidence="2">Uncharacterized protein</fullName>
    </submittedName>
</protein>
<evidence type="ECO:0000313" key="3">
    <source>
        <dbReference type="Proteomes" id="UP000887458"/>
    </source>
</evidence>